<evidence type="ECO:0000256" key="2">
    <source>
        <dbReference type="ARBA" id="ARBA00023015"/>
    </source>
</evidence>
<keyword evidence="2" id="KW-0805">Transcription regulation</keyword>
<dbReference type="RefSeq" id="WP_095557928.1">
    <property type="nucleotide sequence ID" value="NZ_NSJD01000040.1"/>
</dbReference>
<keyword evidence="5" id="KW-0804">Transcription</keyword>
<evidence type="ECO:0000256" key="1">
    <source>
        <dbReference type="ARBA" id="ARBA00009437"/>
    </source>
</evidence>
<dbReference type="AlphaFoldDB" id="A0A2A2AHW5"/>
<dbReference type="InterPro" id="IPR000847">
    <property type="entry name" value="LysR_HTH_N"/>
</dbReference>
<keyword evidence="4" id="KW-0010">Activator</keyword>
<gene>
    <name evidence="7" type="ORF">CK623_13830</name>
</gene>
<dbReference type="FunFam" id="1.10.10.10:FF:000001">
    <property type="entry name" value="LysR family transcriptional regulator"/>
    <property type="match status" value="1"/>
</dbReference>
<evidence type="ECO:0000313" key="8">
    <source>
        <dbReference type="Proteomes" id="UP000218644"/>
    </source>
</evidence>
<accession>A0A2A2AHW5</accession>
<dbReference type="SUPFAM" id="SSF46785">
    <property type="entry name" value="Winged helix' DNA-binding domain"/>
    <property type="match status" value="1"/>
</dbReference>
<dbReference type="InterPro" id="IPR005119">
    <property type="entry name" value="LysR_subst-bd"/>
</dbReference>
<evidence type="ECO:0000259" key="6">
    <source>
        <dbReference type="PROSITE" id="PS50931"/>
    </source>
</evidence>
<dbReference type="Gene3D" id="3.40.190.290">
    <property type="match status" value="1"/>
</dbReference>
<organism evidence="7 8">
    <name type="scientific">Vandammella animalimorsus</name>
    <dbReference type="NCBI Taxonomy" id="2029117"/>
    <lineage>
        <taxon>Bacteria</taxon>
        <taxon>Pseudomonadati</taxon>
        <taxon>Pseudomonadota</taxon>
        <taxon>Betaproteobacteria</taxon>
        <taxon>Burkholderiales</taxon>
        <taxon>Comamonadaceae</taxon>
        <taxon>Vandammella</taxon>
    </lineage>
</organism>
<dbReference type="PRINTS" id="PR00039">
    <property type="entry name" value="HTHLYSR"/>
</dbReference>
<evidence type="ECO:0000313" key="7">
    <source>
        <dbReference type="EMBL" id="PAT37199.1"/>
    </source>
</evidence>
<dbReference type="InterPro" id="IPR036390">
    <property type="entry name" value="WH_DNA-bd_sf"/>
</dbReference>
<dbReference type="Proteomes" id="UP000218644">
    <property type="component" value="Unassembled WGS sequence"/>
</dbReference>
<dbReference type="PANTHER" id="PTHR30293">
    <property type="entry name" value="TRANSCRIPTIONAL REGULATORY PROTEIN NAC-RELATED"/>
    <property type="match status" value="1"/>
</dbReference>
<dbReference type="PANTHER" id="PTHR30293:SF0">
    <property type="entry name" value="NITROGEN ASSIMILATION REGULATORY PROTEIN NAC"/>
    <property type="match status" value="1"/>
</dbReference>
<dbReference type="Gene3D" id="1.10.10.10">
    <property type="entry name" value="Winged helix-like DNA-binding domain superfamily/Winged helix DNA-binding domain"/>
    <property type="match status" value="1"/>
</dbReference>
<proteinExistence type="inferred from homology"/>
<name>A0A2A2AHW5_9BURK</name>
<sequence length="316" mass="34267">MELRQLRYFVRVVELGSMSAAAQDLGVAQSAISQQLSRLEGELAVRLLKRTTQGALPTEAGLAFFKEAQLALRHAGQAVHNAQQARLAGAISVGLPTTTATILALPLIHAMRARYPDVRLLLTDGMSGHLAQMLQARALDMAILFDSTALDASARQRWQALPLLDEELFLFRARTNAQGRHALPAAISLSALEHEPLILPTGHHGLRSTLQAAFRQAGIQPRVVMEIDSLHVVMAAVAEGLGSTIQPWAALGRLQEPARRYAWARIEDAGAMRSNLLCCLPGEELSPAALAARVVLQECVRQLVSSGRWLGTRLKL</sequence>
<evidence type="ECO:0000256" key="4">
    <source>
        <dbReference type="ARBA" id="ARBA00023159"/>
    </source>
</evidence>
<comment type="similarity">
    <text evidence="1">Belongs to the LysR transcriptional regulatory family.</text>
</comment>
<evidence type="ECO:0000256" key="5">
    <source>
        <dbReference type="ARBA" id="ARBA00023163"/>
    </source>
</evidence>
<dbReference type="SUPFAM" id="SSF53850">
    <property type="entry name" value="Periplasmic binding protein-like II"/>
    <property type="match status" value="1"/>
</dbReference>
<feature type="domain" description="HTH lysR-type" evidence="6">
    <location>
        <begin position="1"/>
        <end position="58"/>
    </location>
</feature>
<dbReference type="GO" id="GO:0003700">
    <property type="term" value="F:DNA-binding transcription factor activity"/>
    <property type="evidence" value="ECO:0007669"/>
    <property type="project" value="InterPro"/>
</dbReference>
<protein>
    <submittedName>
        <fullName evidence="7">LysR family transcriptional regulator</fullName>
    </submittedName>
</protein>
<dbReference type="GO" id="GO:0003677">
    <property type="term" value="F:DNA binding"/>
    <property type="evidence" value="ECO:0007669"/>
    <property type="project" value="UniProtKB-KW"/>
</dbReference>
<dbReference type="PROSITE" id="PS50931">
    <property type="entry name" value="HTH_LYSR"/>
    <property type="match status" value="1"/>
</dbReference>
<evidence type="ECO:0000256" key="3">
    <source>
        <dbReference type="ARBA" id="ARBA00023125"/>
    </source>
</evidence>
<dbReference type="Pfam" id="PF03466">
    <property type="entry name" value="LysR_substrate"/>
    <property type="match status" value="1"/>
</dbReference>
<dbReference type="GO" id="GO:2000142">
    <property type="term" value="P:regulation of DNA-templated transcription initiation"/>
    <property type="evidence" value="ECO:0007669"/>
    <property type="project" value="TreeGrafter"/>
</dbReference>
<reference evidence="7 8" key="1">
    <citation type="submission" date="2017-08" db="EMBL/GenBank/DDBJ databases">
        <title>WGS of Clinical strains of the CDC Group NO-1 linked to zoonotic infections in humans.</title>
        <authorList>
            <person name="Bernier A.-M."/>
            <person name="Bernard K."/>
        </authorList>
    </citation>
    <scope>NUCLEOTIDE SEQUENCE [LARGE SCALE GENOMIC DNA]</scope>
    <source>
        <strain evidence="7 8">NML79-0751</strain>
    </source>
</reference>
<dbReference type="Pfam" id="PF00126">
    <property type="entry name" value="HTH_1"/>
    <property type="match status" value="1"/>
</dbReference>
<dbReference type="EMBL" id="NSJD01000040">
    <property type="protein sequence ID" value="PAT37199.1"/>
    <property type="molecule type" value="Genomic_DNA"/>
</dbReference>
<comment type="caution">
    <text evidence="7">The sequence shown here is derived from an EMBL/GenBank/DDBJ whole genome shotgun (WGS) entry which is preliminary data.</text>
</comment>
<keyword evidence="3" id="KW-0238">DNA-binding</keyword>
<dbReference type="InterPro" id="IPR036388">
    <property type="entry name" value="WH-like_DNA-bd_sf"/>
</dbReference>